<sequence length="263" mass="27236">MLDPHATPSAPASSGRRSPLDELKRLEAIVYGVPSPESAAATEQLLRLMQTRDAERLMTRPVIDAAPEAGLQTVTGPSTQPEEPETAHPEPQTRHGWHRFRRGGALASVAAIGVLLGAIGGALAGFQAETPAVDASGALAIFDEPQLVADLPPNALNATQFGAQSFRALMDSPPVYVARGESGKEVCLVLVQPTGETAASCVDAESFPESGLNIKGSYQHPGTVDAGNPGAGTFSPVDVTWLPDGNAYSREPSGAESAFGGSF</sequence>
<feature type="compositionally biased region" description="Polar residues" evidence="1">
    <location>
        <begin position="72"/>
        <end position="81"/>
    </location>
</feature>
<evidence type="ECO:0000256" key="2">
    <source>
        <dbReference type="SAM" id="Phobius"/>
    </source>
</evidence>
<dbReference type="Proteomes" id="UP000032503">
    <property type="component" value="Unassembled WGS sequence"/>
</dbReference>
<keyword evidence="2" id="KW-0812">Transmembrane</keyword>
<keyword evidence="2" id="KW-1133">Transmembrane helix</keyword>
<evidence type="ECO:0008006" key="5">
    <source>
        <dbReference type="Google" id="ProtNLM"/>
    </source>
</evidence>
<proteinExistence type="predicted"/>
<protein>
    <recommendedName>
        <fullName evidence="5">Anti-sigma factor</fullName>
    </recommendedName>
</protein>
<feature type="region of interest" description="Disordered" evidence="1">
    <location>
        <begin position="1"/>
        <end position="20"/>
    </location>
</feature>
<comment type="caution">
    <text evidence="3">The sequence shown here is derived from an EMBL/GenBank/DDBJ whole genome shotgun (WGS) entry which is preliminary data.</text>
</comment>
<feature type="region of interest" description="Disordered" evidence="1">
    <location>
        <begin position="65"/>
        <end position="95"/>
    </location>
</feature>
<evidence type="ECO:0000313" key="3">
    <source>
        <dbReference type="EMBL" id="KJC65720.1"/>
    </source>
</evidence>
<accession>A0ABR5CJ82</accession>
<name>A0ABR5CJ82_9MICO</name>
<keyword evidence="4" id="KW-1185">Reference proteome</keyword>
<gene>
    <name evidence="3" type="ORF">TZ00_02765</name>
</gene>
<feature type="compositionally biased region" description="Low complexity" evidence="1">
    <location>
        <begin position="8"/>
        <end position="17"/>
    </location>
</feature>
<keyword evidence="2" id="KW-0472">Membrane</keyword>
<feature type="transmembrane region" description="Helical" evidence="2">
    <location>
        <begin position="104"/>
        <end position="126"/>
    </location>
</feature>
<evidence type="ECO:0000256" key="1">
    <source>
        <dbReference type="SAM" id="MobiDB-lite"/>
    </source>
</evidence>
<dbReference type="EMBL" id="JYFC01000001">
    <property type="protein sequence ID" value="KJC65720.1"/>
    <property type="molecule type" value="Genomic_DNA"/>
</dbReference>
<organism evidence="3 4">
    <name type="scientific">Agreia bicolorata</name>
    <dbReference type="NCBI Taxonomy" id="110935"/>
    <lineage>
        <taxon>Bacteria</taxon>
        <taxon>Bacillati</taxon>
        <taxon>Actinomycetota</taxon>
        <taxon>Actinomycetes</taxon>
        <taxon>Micrococcales</taxon>
        <taxon>Microbacteriaceae</taxon>
        <taxon>Agreia</taxon>
    </lineage>
</organism>
<reference evidence="3 4" key="1">
    <citation type="journal article" date="2001" name="Int. J. Syst. Evol. Microbiol.">
        <title>Agreia bicolorata gen. nov., sp. nov., to accommodate actinobacteria isolated from narrow reed grass infected by the nematode Heteroanguina graminophila.</title>
        <authorList>
            <person name="Evtushenko L.I."/>
            <person name="Dorofeeva L.V."/>
            <person name="Dobrovolskaya T.G."/>
            <person name="Streshinskaya G.M."/>
            <person name="Subbotin S.A."/>
            <person name="Tiedje J.M."/>
        </authorList>
    </citation>
    <scope>NUCLEOTIDE SEQUENCE [LARGE SCALE GENOMIC DNA]</scope>
    <source>
        <strain evidence="3 4">VKM Ac-1804</strain>
    </source>
</reference>
<dbReference type="RefSeq" id="WP_044439020.1">
    <property type="nucleotide sequence ID" value="NZ_JYFC01000001.1"/>
</dbReference>
<evidence type="ECO:0000313" key="4">
    <source>
        <dbReference type="Proteomes" id="UP000032503"/>
    </source>
</evidence>